<dbReference type="RefSeq" id="WP_131961549.1">
    <property type="nucleotide sequence ID" value="NZ_SMFL01000014.1"/>
</dbReference>
<keyword evidence="1" id="KW-0472">Membrane</keyword>
<reference evidence="2 3" key="1">
    <citation type="submission" date="2019-03" db="EMBL/GenBank/DDBJ databases">
        <title>Dyadobacter AR-3-6 sp. nov., isolated from arctic soil.</title>
        <authorList>
            <person name="Chaudhary D.K."/>
        </authorList>
    </citation>
    <scope>NUCLEOTIDE SEQUENCE [LARGE SCALE GENOMIC DNA]</scope>
    <source>
        <strain evidence="2 3">AR-3-6</strain>
    </source>
</reference>
<name>A0A4R5DB11_9BACT</name>
<dbReference type="Proteomes" id="UP000294850">
    <property type="component" value="Unassembled WGS sequence"/>
</dbReference>
<proteinExistence type="predicted"/>
<comment type="caution">
    <text evidence="2">The sequence shown here is derived from an EMBL/GenBank/DDBJ whole genome shotgun (WGS) entry which is preliminary data.</text>
</comment>
<feature type="transmembrane region" description="Helical" evidence="1">
    <location>
        <begin position="565"/>
        <end position="586"/>
    </location>
</feature>
<evidence type="ECO:0000313" key="3">
    <source>
        <dbReference type="Proteomes" id="UP000294850"/>
    </source>
</evidence>
<keyword evidence="1" id="KW-1133">Transmembrane helix</keyword>
<keyword evidence="1" id="KW-0812">Transmembrane</keyword>
<dbReference type="OrthoDB" id="965965at2"/>
<evidence type="ECO:0000256" key="1">
    <source>
        <dbReference type="SAM" id="Phobius"/>
    </source>
</evidence>
<dbReference type="AlphaFoldDB" id="A0A4R5DB11"/>
<accession>A0A4R5DB11</accession>
<sequence>MEMIEATQANWDEHVKFLRNTSVLRDNIAFSERKLTISHIKFPDIFKIDFQENISISEYEFIGCNFECFYSGISGEWSFGNVKVTLSKCSLDTYATDGNNIGLSISFVESIRVKNVNMLSDFTSVEVVGDINVFTNLTKLEVRGARNLDKAKLSKIKINQCNFDEVEINSINNLEFTAENVICRKSLFRGILSSNVSITMFSKVDSFIIYKFAGSINLRESTFKDIDISIDKQKDISNIQFFNVVADNVTFNREFSVPKREVIIDTIIISQGNIGNILFGEVVCKQIILSMLVASSVILPIKLTKFDSFKLSGSSQNKSFIDRIFIIGGNFLEGATGDKPSITMEHLETSSLVFHSFYNNSNVYISNLSWGLTNDAIKAKPMPNTIWAAVVGQDIPINQFVEEKDDNGLIKAIFERGKPIEENILRGTMWHNWRKYLRPLDANQLVIVQSDLGKINLISCDFSDMQLKFSGSKITELFLSGTEMPKTAIGEYKDKQVAYAQLKKVYDNRGDSVSSNDYQAKELEAHFDYLKHKKRDGEERRDYFTLWLNKYSNKFNQSYTRTLKYGLPVMGLIYWVYCLSLGFRLFTGADSYDWGIFKHLVSLFPEFIYPIHTAGFVPKEMGLTTTFLIAPTVEFIARAVNGYLFFQFIQAFRKFGKK</sequence>
<evidence type="ECO:0000313" key="2">
    <source>
        <dbReference type="EMBL" id="TDE10819.1"/>
    </source>
</evidence>
<organism evidence="2 3">
    <name type="scientific">Dyadobacter psychrotolerans</name>
    <dbReference type="NCBI Taxonomy" id="2541721"/>
    <lineage>
        <taxon>Bacteria</taxon>
        <taxon>Pseudomonadati</taxon>
        <taxon>Bacteroidota</taxon>
        <taxon>Cytophagia</taxon>
        <taxon>Cytophagales</taxon>
        <taxon>Spirosomataceae</taxon>
        <taxon>Dyadobacter</taxon>
    </lineage>
</organism>
<protein>
    <submittedName>
        <fullName evidence="2">Uncharacterized protein</fullName>
    </submittedName>
</protein>
<dbReference type="EMBL" id="SMFL01000014">
    <property type="protein sequence ID" value="TDE10819.1"/>
    <property type="molecule type" value="Genomic_DNA"/>
</dbReference>
<gene>
    <name evidence="2" type="ORF">E0F88_27485</name>
</gene>
<keyword evidence="3" id="KW-1185">Reference proteome</keyword>